<gene>
    <name evidence="9" type="ORF">C1SCF055_LOCUS3415</name>
</gene>
<dbReference type="GO" id="GO:0003724">
    <property type="term" value="F:RNA helicase activity"/>
    <property type="evidence" value="ECO:0007669"/>
    <property type="project" value="UniProtKB-EC"/>
</dbReference>
<reference evidence="9" key="1">
    <citation type="submission" date="2022-10" db="EMBL/GenBank/DDBJ databases">
        <authorList>
            <person name="Chen Y."/>
            <person name="Dougan E. K."/>
            <person name="Chan C."/>
            <person name="Rhodes N."/>
            <person name="Thang M."/>
        </authorList>
    </citation>
    <scope>NUCLEOTIDE SEQUENCE</scope>
</reference>
<evidence type="ECO:0000313" key="9">
    <source>
        <dbReference type="EMBL" id="CAI3975053.1"/>
    </source>
</evidence>
<feature type="compositionally biased region" description="Basic and acidic residues" evidence="6">
    <location>
        <begin position="166"/>
        <end position="190"/>
    </location>
</feature>
<dbReference type="Pfam" id="PF00271">
    <property type="entry name" value="Helicase_C"/>
    <property type="match status" value="1"/>
</dbReference>
<dbReference type="CDD" id="cd00268">
    <property type="entry name" value="DEADc"/>
    <property type="match status" value="1"/>
</dbReference>
<reference evidence="10" key="2">
    <citation type="submission" date="2024-04" db="EMBL/GenBank/DDBJ databases">
        <authorList>
            <person name="Chen Y."/>
            <person name="Shah S."/>
            <person name="Dougan E. K."/>
            <person name="Thang M."/>
            <person name="Chan C."/>
        </authorList>
    </citation>
    <scope>NUCLEOTIDE SEQUENCE [LARGE SCALE GENOMIC DNA]</scope>
</reference>
<evidence type="ECO:0000256" key="5">
    <source>
        <dbReference type="ARBA" id="ARBA00022840"/>
    </source>
</evidence>
<dbReference type="InterPro" id="IPR050547">
    <property type="entry name" value="DEAD_box_RNA_helicases"/>
</dbReference>
<feature type="region of interest" description="Disordered" evidence="6">
    <location>
        <begin position="211"/>
        <end position="283"/>
    </location>
</feature>
<evidence type="ECO:0000256" key="2">
    <source>
        <dbReference type="ARBA" id="ARBA00022741"/>
    </source>
</evidence>
<proteinExistence type="predicted"/>
<keyword evidence="12" id="KW-1185">Reference proteome</keyword>
<evidence type="ECO:0000256" key="3">
    <source>
        <dbReference type="ARBA" id="ARBA00022801"/>
    </source>
</evidence>
<evidence type="ECO:0000259" key="7">
    <source>
        <dbReference type="PROSITE" id="PS51192"/>
    </source>
</evidence>
<feature type="compositionally biased region" description="Basic and acidic residues" evidence="6">
    <location>
        <begin position="261"/>
        <end position="281"/>
    </location>
</feature>
<organism evidence="9">
    <name type="scientific">Cladocopium goreaui</name>
    <dbReference type="NCBI Taxonomy" id="2562237"/>
    <lineage>
        <taxon>Eukaryota</taxon>
        <taxon>Sar</taxon>
        <taxon>Alveolata</taxon>
        <taxon>Dinophyceae</taxon>
        <taxon>Suessiales</taxon>
        <taxon>Symbiodiniaceae</taxon>
        <taxon>Cladocopium</taxon>
    </lineage>
</organism>
<dbReference type="EMBL" id="CAMXCT010000177">
    <property type="protein sequence ID" value="CAI3975053.1"/>
    <property type="molecule type" value="Genomic_DNA"/>
</dbReference>
<dbReference type="InterPro" id="IPR014001">
    <property type="entry name" value="Helicase_ATP-bd"/>
</dbReference>
<dbReference type="SMART" id="SM00490">
    <property type="entry name" value="HELICc"/>
    <property type="match status" value="1"/>
</dbReference>
<keyword evidence="5" id="KW-0067">ATP-binding</keyword>
<dbReference type="InterPro" id="IPR044742">
    <property type="entry name" value="DEAD/DEAH_RhlB"/>
</dbReference>
<sequence>MLGQGSNQHGFPRSRRAPTDLSSAPKRAQRAQAGIIALLGLAAARAFLSAPSHGRVTRFADPKSRPASLLYEEEEAHDDEEIDDDNFDEITMDAIDSLTSLDDDDEDFGLRPKRPIKADVHPKFKRAGYFERQDLNRLDVSEFDQQGELQRLSIDDLERRLETRFGVSERAKPRPRPLTERAERAERVSDASDSEDLDNYDDYDLFWKPGRRELRPAKPSRPLRPRPMDPMAQEVMPTLPQLKETQQNVKGRPRNIQSWLLDKENTRRKQNKKEDSSESSDRIGTSTYRKMYKAVMRNYGPLPWNRVEGLTSWLDPANKSWEELGLKSQEGEEMLELMKELGVLTPNRLQGLALPDIMSGKDVMLTSTTGSGKTLAFLLPLLEKYVLPLARGGVTRPKSKLPHHLAPKVLSKPKILVVAPGRELSRQISRVVKDLLSPFSPTLNVTVLVGKDNHKRQDENLRDRQPVVVVGTPGKLMDHAMEGRLILNELNAIVIDEVDSLLSMSRQDHVELLLQHLGINDQAQRILVSASGSMEGDAIGFAEAILRDGWKLVGPKHGMELPKRVLHLVNGAPDVNKKLGFLKRLSTSSPECNMMLVFCNNHERVRKVSEQMNERKIPTEFLTGNRTKEARDRAIRSFVKHEVQALVATDAAMRGLDFRDLTHVVNFELPGNAATYAHRAGRCGRMGYNGIVINLASGGYLNKRLRNYSRQLDFEVIEANVNDGVLGADLAIAYRPKSMAVDASEEE</sequence>
<dbReference type="EC" id="3.6.4.13" evidence="1"/>
<evidence type="ECO:0000313" key="12">
    <source>
        <dbReference type="Proteomes" id="UP001152797"/>
    </source>
</evidence>
<dbReference type="GO" id="GO:0005524">
    <property type="term" value="F:ATP binding"/>
    <property type="evidence" value="ECO:0007669"/>
    <property type="project" value="UniProtKB-KW"/>
</dbReference>
<dbReference type="SMART" id="SM00487">
    <property type="entry name" value="DEXDc"/>
    <property type="match status" value="1"/>
</dbReference>
<dbReference type="PANTHER" id="PTHR47963">
    <property type="entry name" value="DEAD-BOX ATP-DEPENDENT RNA HELICASE 47, MITOCHONDRIAL"/>
    <property type="match status" value="1"/>
</dbReference>
<dbReference type="GO" id="GO:0003723">
    <property type="term" value="F:RNA binding"/>
    <property type="evidence" value="ECO:0007669"/>
    <property type="project" value="TreeGrafter"/>
</dbReference>
<dbReference type="InterPro" id="IPR001650">
    <property type="entry name" value="Helicase_C-like"/>
</dbReference>
<dbReference type="OrthoDB" id="439508at2759"/>
<evidence type="ECO:0000259" key="8">
    <source>
        <dbReference type="PROSITE" id="PS51194"/>
    </source>
</evidence>
<dbReference type="GO" id="GO:0016787">
    <property type="term" value="F:hydrolase activity"/>
    <property type="evidence" value="ECO:0007669"/>
    <property type="project" value="UniProtKB-KW"/>
</dbReference>
<keyword evidence="4 11" id="KW-0347">Helicase</keyword>
<evidence type="ECO:0000313" key="10">
    <source>
        <dbReference type="EMBL" id="CAL1128428.1"/>
    </source>
</evidence>
<name>A0A9P1BMD8_9DINO</name>
<comment type="caution">
    <text evidence="9">The sequence shown here is derived from an EMBL/GenBank/DDBJ whole genome shotgun (WGS) entry which is preliminary data.</text>
</comment>
<feature type="region of interest" description="Disordered" evidence="6">
    <location>
        <begin position="1"/>
        <end position="28"/>
    </location>
</feature>
<dbReference type="PROSITE" id="PS51194">
    <property type="entry name" value="HELICASE_CTER"/>
    <property type="match status" value="1"/>
</dbReference>
<dbReference type="InterPro" id="IPR027417">
    <property type="entry name" value="P-loop_NTPase"/>
</dbReference>
<dbReference type="SUPFAM" id="SSF52540">
    <property type="entry name" value="P-loop containing nucleoside triphosphate hydrolases"/>
    <property type="match status" value="1"/>
</dbReference>
<dbReference type="Proteomes" id="UP001152797">
    <property type="component" value="Unassembled WGS sequence"/>
</dbReference>
<evidence type="ECO:0000256" key="4">
    <source>
        <dbReference type="ARBA" id="ARBA00022806"/>
    </source>
</evidence>
<feature type="region of interest" description="Disordered" evidence="6">
    <location>
        <begin position="166"/>
        <end position="196"/>
    </location>
</feature>
<keyword evidence="2" id="KW-0547">Nucleotide-binding</keyword>
<feature type="domain" description="Helicase C-terminal" evidence="8">
    <location>
        <begin position="574"/>
        <end position="725"/>
    </location>
</feature>
<dbReference type="CDD" id="cd18787">
    <property type="entry name" value="SF2_C_DEAD"/>
    <property type="match status" value="1"/>
</dbReference>
<dbReference type="PANTHER" id="PTHR47963:SF8">
    <property type="entry name" value="ATP-DEPENDENT RNA HELICASE DEAD"/>
    <property type="match status" value="1"/>
</dbReference>
<evidence type="ECO:0000256" key="1">
    <source>
        <dbReference type="ARBA" id="ARBA00012552"/>
    </source>
</evidence>
<dbReference type="Gene3D" id="3.40.50.300">
    <property type="entry name" value="P-loop containing nucleotide triphosphate hydrolases"/>
    <property type="match status" value="2"/>
</dbReference>
<dbReference type="PROSITE" id="PS51192">
    <property type="entry name" value="HELICASE_ATP_BIND_1"/>
    <property type="match status" value="1"/>
</dbReference>
<keyword evidence="3" id="KW-0378">Hydrolase</keyword>
<feature type="domain" description="Helicase ATP-binding" evidence="7">
    <location>
        <begin position="354"/>
        <end position="550"/>
    </location>
</feature>
<dbReference type="EMBL" id="CAMXCT030000177">
    <property type="protein sequence ID" value="CAL4762365.1"/>
    <property type="molecule type" value="Genomic_DNA"/>
</dbReference>
<evidence type="ECO:0000256" key="6">
    <source>
        <dbReference type="SAM" id="MobiDB-lite"/>
    </source>
</evidence>
<protein>
    <recommendedName>
        <fullName evidence="1">RNA helicase</fullName>
        <ecNumber evidence="1">3.6.4.13</ecNumber>
    </recommendedName>
</protein>
<evidence type="ECO:0000313" key="11">
    <source>
        <dbReference type="EMBL" id="CAL4762365.1"/>
    </source>
</evidence>
<dbReference type="AlphaFoldDB" id="A0A9P1BMD8"/>
<accession>A0A9P1BMD8</accession>
<dbReference type="Pfam" id="PF00270">
    <property type="entry name" value="DEAD"/>
    <property type="match status" value="1"/>
</dbReference>
<dbReference type="InterPro" id="IPR011545">
    <property type="entry name" value="DEAD/DEAH_box_helicase_dom"/>
</dbReference>
<dbReference type="EMBL" id="CAMXCT020000177">
    <property type="protein sequence ID" value="CAL1128428.1"/>
    <property type="molecule type" value="Genomic_DNA"/>
</dbReference>